<organism evidence="10 11">
    <name type="scientific">Zasmidium cellare</name>
    <name type="common">Wine cellar mold</name>
    <name type="synonym">Racodium cellare</name>
    <dbReference type="NCBI Taxonomy" id="395010"/>
    <lineage>
        <taxon>Eukaryota</taxon>
        <taxon>Fungi</taxon>
        <taxon>Dikarya</taxon>
        <taxon>Ascomycota</taxon>
        <taxon>Pezizomycotina</taxon>
        <taxon>Dothideomycetes</taxon>
        <taxon>Dothideomycetidae</taxon>
        <taxon>Mycosphaerellales</taxon>
        <taxon>Mycosphaerellaceae</taxon>
        <taxon>Zasmidium</taxon>
    </lineage>
</organism>
<dbReference type="SUPFAM" id="SSF52540">
    <property type="entry name" value="P-loop containing nucleoside triphosphate hydrolases"/>
    <property type="match status" value="1"/>
</dbReference>
<evidence type="ECO:0000256" key="2">
    <source>
        <dbReference type="ARBA" id="ARBA00022741"/>
    </source>
</evidence>
<reference evidence="10 11" key="1">
    <citation type="journal article" date="2023" name="G3 (Bethesda)">
        <title>A chromosome-level genome assembly of Zasmidium syzygii isolated from banana leaves.</title>
        <authorList>
            <person name="van Westerhoven A.C."/>
            <person name="Mehrabi R."/>
            <person name="Talebi R."/>
            <person name="Steentjes M.B.F."/>
            <person name="Corcolon B."/>
            <person name="Chong P.A."/>
            <person name="Kema G.H.J."/>
            <person name="Seidl M.F."/>
        </authorList>
    </citation>
    <scope>NUCLEOTIDE SEQUENCE [LARGE SCALE GENOMIC DNA]</scope>
    <source>
        <strain evidence="10 11">P124</strain>
    </source>
</reference>
<evidence type="ECO:0000256" key="4">
    <source>
        <dbReference type="ARBA" id="ARBA00022806"/>
    </source>
</evidence>
<proteinExistence type="predicted"/>
<protein>
    <recommendedName>
        <fullName evidence="1">RNA helicase</fullName>
        <ecNumber evidence="1">3.6.4.13</ecNumber>
    </recommendedName>
</protein>
<keyword evidence="2" id="KW-0547">Nucleotide-binding</keyword>
<keyword evidence="3" id="KW-0378">Hydrolase</keyword>
<dbReference type="EMBL" id="JAXOVC010000004">
    <property type="protein sequence ID" value="KAK4502810.1"/>
    <property type="molecule type" value="Genomic_DNA"/>
</dbReference>
<evidence type="ECO:0000259" key="9">
    <source>
        <dbReference type="Pfam" id="PF00270"/>
    </source>
</evidence>
<keyword evidence="11" id="KW-1185">Reference proteome</keyword>
<dbReference type="PANTHER" id="PTHR47960">
    <property type="entry name" value="DEAD-BOX ATP-DEPENDENT RNA HELICASE 50"/>
    <property type="match status" value="1"/>
</dbReference>
<feature type="compositionally biased region" description="Basic and acidic residues" evidence="8">
    <location>
        <begin position="460"/>
        <end position="490"/>
    </location>
</feature>
<comment type="catalytic activity">
    <reaction evidence="7">
        <text>ATP + H2O = ADP + phosphate + H(+)</text>
        <dbReference type="Rhea" id="RHEA:13065"/>
        <dbReference type="ChEBI" id="CHEBI:15377"/>
        <dbReference type="ChEBI" id="CHEBI:15378"/>
        <dbReference type="ChEBI" id="CHEBI:30616"/>
        <dbReference type="ChEBI" id="CHEBI:43474"/>
        <dbReference type="ChEBI" id="CHEBI:456216"/>
        <dbReference type="EC" id="3.6.4.13"/>
    </reaction>
</comment>
<evidence type="ECO:0000313" key="10">
    <source>
        <dbReference type="EMBL" id="KAK4502810.1"/>
    </source>
</evidence>
<accession>A0ABR0ENJ5</accession>
<dbReference type="InterPro" id="IPR011545">
    <property type="entry name" value="DEAD/DEAH_box_helicase_dom"/>
</dbReference>
<dbReference type="Gene3D" id="3.40.50.300">
    <property type="entry name" value="P-loop containing nucleotide triphosphate hydrolases"/>
    <property type="match status" value="1"/>
</dbReference>
<evidence type="ECO:0000256" key="7">
    <source>
        <dbReference type="ARBA" id="ARBA00047984"/>
    </source>
</evidence>
<dbReference type="Proteomes" id="UP001305779">
    <property type="component" value="Unassembled WGS sequence"/>
</dbReference>
<evidence type="ECO:0000256" key="1">
    <source>
        <dbReference type="ARBA" id="ARBA00012552"/>
    </source>
</evidence>
<evidence type="ECO:0000256" key="6">
    <source>
        <dbReference type="ARBA" id="ARBA00022884"/>
    </source>
</evidence>
<name>A0ABR0ENJ5_ZASCE</name>
<evidence type="ECO:0000313" key="11">
    <source>
        <dbReference type="Proteomes" id="UP001305779"/>
    </source>
</evidence>
<dbReference type="EC" id="3.6.4.13" evidence="1"/>
<feature type="region of interest" description="Disordered" evidence="8">
    <location>
        <begin position="450"/>
        <end position="515"/>
    </location>
</feature>
<evidence type="ECO:0000256" key="8">
    <source>
        <dbReference type="SAM" id="MobiDB-lite"/>
    </source>
</evidence>
<keyword evidence="5" id="KW-0067">ATP-binding</keyword>
<evidence type="ECO:0000256" key="5">
    <source>
        <dbReference type="ARBA" id="ARBA00022840"/>
    </source>
</evidence>
<keyword evidence="6" id="KW-0694">RNA-binding</keyword>
<dbReference type="InterPro" id="IPR027417">
    <property type="entry name" value="P-loop_NTPase"/>
</dbReference>
<sequence>MLATGQLHLDRSRAVSVTTQSLAPHVAYRIARSRKGESVPVLSHAQLQGETNLVETDTREVAIDAQQVHAQGYTSAWEGHGASQVAVYMNGLEHFYWQLKMQIGEANSEEAIANKDWKGFKGVPWSSNDYLGLFRRFMKSSLNKFALAVRSAAIQPAEISWGAYVHPSVATALASMGFPEPSPNQANMMKRFVEQVAVGQSKEGLIVRGAATSDKTVALLAIAVSTAIETSEGIAQAQKQMGISKNNPKIGPGDWSIRADEESVSPLVIVLTSTTALADQVHCTIKRIATHGDIHVNAQVYHEGRDNAKKWDYVSHLEGRTSYLFRQVDIAVCTPGALSELIWDHTISTRNIRLVMLQNGDYLFERERWGGKRGETKQAMKQLAPKNYQTVVSRLWPWMEQFIPMAFMSYSNAVRVVVSASDLMSDDDTDQMIEALNPFHGGFVKEIKLSNTNGTKPSSGKHEDTKDTAYGDGCNKDEKSSGDEEHGAGEREDETNSQFSEDTDDEGGVDIRAWL</sequence>
<evidence type="ECO:0000256" key="3">
    <source>
        <dbReference type="ARBA" id="ARBA00022801"/>
    </source>
</evidence>
<feature type="compositionally biased region" description="Acidic residues" evidence="8">
    <location>
        <begin position="491"/>
        <end position="508"/>
    </location>
</feature>
<gene>
    <name evidence="10" type="ORF">PRZ48_006236</name>
</gene>
<feature type="domain" description="DEAD/DEAH-box helicase" evidence="9">
    <location>
        <begin position="201"/>
        <end position="392"/>
    </location>
</feature>
<dbReference type="Pfam" id="PF00270">
    <property type="entry name" value="DEAD"/>
    <property type="match status" value="1"/>
</dbReference>
<keyword evidence="4" id="KW-0347">Helicase</keyword>
<comment type="caution">
    <text evidence="10">The sequence shown here is derived from an EMBL/GenBank/DDBJ whole genome shotgun (WGS) entry which is preliminary data.</text>
</comment>